<keyword evidence="1" id="KW-0812">Transmembrane</keyword>
<keyword evidence="3" id="KW-1185">Reference proteome</keyword>
<reference evidence="2 3" key="1">
    <citation type="journal article" date="2020" name="Nat. Food">
        <title>A phased Vanilla planifolia genome enables genetic improvement of flavour and production.</title>
        <authorList>
            <person name="Hasing T."/>
            <person name="Tang H."/>
            <person name="Brym M."/>
            <person name="Khazi F."/>
            <person name="Huang T."/>
            <person name="Chambers A.H."/>
        </authorList>
    </citation>
    <scope>NUCLEOTIDE SEQUENCE [LARGE SCALE GENOMIC DNA]</scope>
    <source>
        <tissue evidence="2">Leaf</tissue>
    </source>
</reference>
<comment type="caution">
    <text evidence="2">The sequence shown here is derived from an EMBL/GenBank/DDBJ whole genome shotgun (WGS) entry which is preliminary data.</text>
</comment>
<protein>
    <submittedName>
        <fullName evidence="2">Uncharacterized protein</fullName>
    </submittedName>
</protein>
<name>A0A835R3R5_VANPL</name>
<dbReference type="AlphaFoldDB" id="A0A835R3R5"/>
<keyword evidence="1" id="KW-0472">Membrane</keyword>
<evidence type="ECO:0000313" key="3">
    <source>
        <dbReference type="Proteomes" id="UP000636800"/>
    </source>
</evidence>
<dbReference type="EMBL" id="JADCNL010000005">
    <property type="protein sequence ID" value="KAG0479597.1"/>
    <property type="molecule type" value="Genomic_DNA"/>
</dbReference>
<sequence>MSHRRCGHGITIVASSASSFLYIISLCAGNFLKDVDIIFGDGRAKIIDDGDLLSLLSTSSRLRLWPKKEYLIGRFDVDIKLIPGNSAAPLPPST</sequence>
<gene>
    <name evidence="2" type="ORF">HPP92_010455</name>
</gene>
<keyword evidence="1" id="KW-1133">Transmembrane helix</keyword>
<dbReference type="Proteomes" id="UP000636800">
    <property type="component" value="Chromosome 5"/>
</dbReference>
<feature type="transmembrane region" description="Helical" evidence="1">
    <location>
        <begin position="12"/>
        <end position="32"/>
    </location>
</feature>
<proteinExistence type="predicted"/>
<accession>A0A835R3R5</accession>
<dbReference type="OrthoDB" id="449052at2759"/>
<organism evidence="2 3">
    <name type="scientific">Vanilla planifolia</name>
    <name type="common">Vanilla</name>
    <dbReference type="NCBI Taxonomy" id="51239"/>
    <lineage>
        <taxon>Eukaryota</taxon>
        <taxon>Viridiplantae</taxon>
        <taxon>Streptophyta</taxon>
        <taxon>Embryophyta</taxon>
        <taxon>Tracheophyta</taxon>
        <taxon>Spermatophyta</taxon>
        <taxon>Magnoliopsida</taxon>
        <taxon>Liliopsida</taxon>
        <taxon>Asparagales</taxon>
        <taxon>Orchidaceae</taxon>
        <taxon>Vanilloideae</taxon>
        <taxon>Vanilleae</taxon>
        <taxon>Vanilla</taxon>
    </lineage>
</organism>
<evidence type="ECO:0000256" key="1">
    <source>
        <dbReference type="SAM" id="Phobius"/>
    </source>
</evidence>
<evidence type="ECO:0000313" key="2">
    <source>
        <dbReference type="EMBL" id="KAG0479597.1"/>
    </source>
</evidence>